<dbReference type="SUPFAM" id="SSF56112">
    <property type="entry name" value="Protein kinase-like (PK-like)"/>
    <property type="match status" value="1"/>
</dbReference>
<dbReference type="GO" id="GO:0044773">
    <property type="term" value="P:mitotic DNA damage checkpoint signaling"/>
    <property type="evidence" value="ECO:0007669"/>
    <property type="project" value="TreeGrafter"/>
</dbReference>
<dbReference type="STRING" id="745531.A0A0C3RRX1"/>
<gene>
    <name evidence="2" type="ORF">PHLGIDRAFT_37667</name>
</gene>
<evidence type="ECO:0000313" key="2">
    <source>
        <dbReference type="EMBL" id="KIP02951.1"/>
    </source>
</evidence>
<proteinExistence type="predicted"/>
<dbReference type="PANTHER" id="PTHR44167:SF30">
    <property type="entry name" value="PHOSPHORYLASE KINASE"/>
    <property type="match status" value="1"/>
</dbReference>
<dbReference type="Gene3D" id="1.10.510.10">
    <property type="entry name" value="Transferase(Phosphotransferase) domain 1"/>
    <property type="match status" value="1"/>
</dbReference>
<evidence type="ECO:0000313" key="3">
    <source>
        <dbReference type="Proteomes" id="UP000053257"/>
    </source>
</evidence>
<dbReference type="InterPro" id="IPR011009">
    <property type="entry name" value="Kinase-like_dom_sf"/>
</dbReference>
<dbReference type="Proteomes" id="UP000053257">
    <property type="component" value="Unassembled WGS sequence"/>
</dbReference>
<organism evidence="2 3">
    <name type="scientific">Phlebiopsis gigantea (strain 11061_1 CR5-6)</name>
    <name type="common">White-rot fungus</name>
    <name type="synonym">Peniophora gigantea</name>
    <dbReference type="NCBI Taxonomy" id="745531"/>
    <lineage>
        <taxon>Eukaryota</taxon>
        <taxon>Fungi</taxon>
        <taxon>Dikarya</taxon>
        <taxon>Basidiomycota</taxon>
        <taxon>Agaricomycotina</taxon>
        <taxon>Agaricomycetes</taxon>
        <taxon>Polyporales</taxon>
        <taxon>Phanerochaetaceae</taxon>
        <taxon>Phlebiopsis</taxon>
    </lineage>
</organism>
<accession>A0A0C3RRX1</accession>
<keyword evidence="3" id="KW-1185">Reference proteome</keyword>
<dbReference type="InterPro" id="IPR000719">
    <property type="entry name" value="Prot_kinase_dom"/>
</dbReference>
<reference evidence="2 3" key="1">
    <citation type="journal article" date="2014" name="PLoS Genet.">
        <title>Analysis of the Phlebiopsis gigantea genome, transcriptome and secretome provides insight into its pioneer colonization strategies of wood.</title>
        <authorList>
            <person name="Hori C."/>
            <person name="Ishida T."/>
            <person name="Igarashi K."/>
            <person name="Samejima M."/>
            <person name="Suzuki H."/>
            <person name="Master E."/>
            <person name="Ferreira P."/>
            <person name="Ruiz-Duenas F.J."/>
            <person name="Held B."/>
            <person name="Canessa P."/>
            <person name="Larrondo L.F."/>
            <person name="Schmoll M."/>
            <person name="Druzhinina I.S."/>
            <person name="Kubicek C.P."/>
            <person name="Gaskell J.A."/>
            <person name="Kersten P."/>
            <person name="St John F."/>
            <person name="Glasner J."/>
            <person name="Sabat G."/>
            <person name="Splinter BonDurant S."/>
            <person name="Syed K."/>
            <person name="Yadav J."/>
            <person name="Mgbeahuruike A.C."/>
            <person name="Kovalchuk A."/>
            <person name="Asiegbu F.O."/>
            <person name="Lackner G."/>
            <person name="Hoffmeister D."/>
            <person name="Rencoret J."/>
            <person name="Gutierrez A."/>
            <person name="Sun H."/>
            <person name="Lindquist E."/>
            <person name="Barry K."/>
            <person name="Riley R."/>
            <person name="Grigoriev I.V."/>
            <person name="Henrissat B."/>
            <person name="Kues U."/>
            <person name="Berka R.M."/>
            <person name="Martinez A.T."/>
            <person name="Covert S.F."/>
            <person name="Blanchette R.A."/>
            <person name="Cullen D."/>
        </authorList>
    </citation>
    <scope>NUCLEOTIDE SEQUENCE [LARGE SCALE GENOMIC DNA]</scope>
    <source>
        <strain evidence="2 3">11061_1 CR5-6</strain>
    </source>
</reference>
<dbReference type="AlphaFoldDB" id="A0A0C3RRX1"/>
<dbReference type="EMBL" id="KN840643">
    <property type="protein sequence ID" value="KIP02951.1"/>
    <property type="molecule type" value="Genomic_DNA"/>
</dbReference>
<name>A0A0C3RRX1_PHLG1</name>
<sequence length="382" mass="43846">MSTSESSDRTIEQLKASIRERHSTLTPSEAAWRDRQVYLQERGYMLRPRYRPGWKPSWELDTSLDFLQCEDFHFLPLRPSLVDATRISDGRLVYIKRVGSQKDELKIALSLGLDEQREDGRNHCVPILDHFPDADDAFTYIVMPFLRPVDEPPFETVENVVEFVDQLLEGLVFMHERGVAHRDCAMPNIMMDADDLFPEGFHPVNLNDLPDSSDEAPVLPRANRSVNFYYVDFGISVHIPNDSANQLVVGDDGRDQDVPELSTDVPYDPFKVDIFILGNLLREEFEVKFTNLSFLRSLAGSMTATNPASRPNAIEALAKWQGIRSHLLSFHRAWRLRPRDESWRNALSKDFHSLGYLGPYFAHRIRFKAHTVASSLPCITRK</sequence>
<dbReference type="SMART" id="SM00220">
    <property type="entry name" value="S_TKc"/>
    <property type="match status" value="1"/>
</dbReference>
<evidence type="ECO:0000259" key="1">
    <source>
        <dbReference type="PROSITE" id="PS50011"/>
    </source>
</evidence>
<dbReference type="OrthoDB" id="5987198at2759"/>
<dbReference type="PANTHER" id="PTHR44167">
    <property type="entry name" value="OVARIAN-SPECIFIC SERINE/THREONINE-PROTEIN KINASE LOK-RELATED"/>
    <property type="match status" value="1"/>
</dbReference>
<protein>
    <recommendedName>
        <fullName evidence="1">Protein kinase domain-containing protein</fullName>
    </recommendedName>
</protein>
<dbReference type="GO" id="GO:0004674">
    <property type="term" value="F:protein serine/threonine kinase activity"/>
    <property type="evidence" value="ECO:0007669"/>
    <property type="project" value="TreeGrafter"/>
</dbReference>
<dbReference type="PROSITE" id="PS50011">
    <property type="entry name" value="PROTEIN_KINASE_DOM"/>
    <property type="match status" value="1"/>
</dbReference>
<dbReference type="GO" id="GO:0005634">
    <property type="term" value="C:nucleus"/>
    <property type="evidence" value="ECO:0007669"/>
    <property type="project" value="TreeGrafter"/>
</dbReference>
<dbReference type="HOGENOM" id="CLU_044121_2_1_1"/>
<feature type="domain" description="Protein kinase" evidence="1">
    <location>
        <begin position="1"/>
        <end position="382"/>
    </location>
</feature>
<dbReference type="GO" id="GO:0005524">
    <property type="term" value="F:ATP binding"/>
    <property type="evidence" value="ECO:0007669"/>
    <property type="project" value="InterPro"/>
</dbReference>